<dbReference type="GO" id="GO:0009313">
    <property type="term" value="P:oligosaccharide catabolic process"/>
    <property type="evidence" value="ECO:0007669"/>
    <property type="project" value="TreeGrafter"/>
</dbReference>
<proteinExistence type="inferred from homology"/>
<dbReference type="HOGENOM" id="CLU_336461_0_0_10"/>
<accession>K5CJF9</accession>
<comment type="caution">
    <text evidence="7">The sequence shown here is derived from an EMBL/GenBank/DDBJ whole genome shotgun (WGS) entry which is preliminary data.</text>
</comment>
<dbReference type="SUPFAM" id="SSF88688">
    <property type="entry name" value="Families 57/38 glycoside transferase middle domain"/>
    <property type="match status" value="1"/>
</dbReference>
<dbReference type="GO" id="GO:0046872">
    <property type="term" value="F:metal ion binding"/>
    <property type="evidence" value="ECO:0007669"/>
    <property type="project" value="UniProtKB-KW"/>
</dbReference>
<feature type="domain" description="Glycoside hydrolase family 38 N-terminal" evidence="5">
    <location>
        <begin position="75"/>
        <end position="279"/>
    </location>
</feature>
<dbReference type="GO" id="GO:0030246">
    <property type="term" value="F:carbohydrate binding"/>
    <property type="evidence" value="ECO:0007669"/>
    <property type="project" value="InterPro"/>
</dbReference>
<dbReference type="EMBL" id="AGXW01000012">
    <property type="protein sequence ID" value="EKJ89435.1"/>
    <property type="molecule type" value="Genomic_DNA"/>
</dbReference>
<dbReference type="PANTHER" id="PTHR46017">
    <property type="entry name" value="ALPHA-MANNOSIDASE 2C1"/>
    <property type="match status" value="1"/>
</dbReference>
<name>K5CJF9_9BACE</name>
<evidence type="ECO:0000256" key="2">
    <source>
        <dbReference type="ARBA" id="ARBA00022723"/>
    </source>
</evidence>
<dbReference type="Gene3D" id="2.60.40.1180">
    <property type="entry name" value="Golgi alpha-mannosidase II"/>
    <property type="match status" value="1"/>
</dbReference>
<evidence type="ECO:0000313" key="7">
    <source>
        <dbReference type="EMBL" id="EKJ89435.1"/>
    </source>
</evidence>
<dbReference type="InterPro" id="IPR000602">
    <property type="entry name" value="Glyco_hydro_38_N"/>
</dbReference>
<keyword evidence="4" id="KW-0326">Glycosidase</keyword>
<dbReference type="Proteomes" id="UP000007995">
    <property type="component" value="Unassembled WGS sequence"/>
</dbReference>
<dbReference type="InterPro" id="IPR028995">
    <property type="entry name" value="Glyco_hydro_57/38_cen_sf"/>
</dbReference>
<organism evidence="7 8">
    <name type="scientific">Bacteroides finegoldii CL09T03C10</name>
    <dbReference type="NCBI Taxonomy" id="997888"/>
    <lineage>
        <taxon>Bacteria</taxon>
        <taxon>Pseudomonadati</taxon>
        <taxon>Bacteroidota</taxon>
        <taxon>Bacteroidia</taxon>
        <taxon>Bacteroidales</taxon>
        <taxon>Bacteroidaceae</taxon>
        <taxon>Bacteroides</taxon>
    </lineage>
</organism>
<dbReference type="InterPro" id="IPR013780">
    <property type="entry name" value="Glyco_hydro_b"/>
</dbReference>
<dbReference type="InterPro" id="IPR037094">
    <property type="entry name" value="Glyco_hydro_38_cen_sf"/>
</dbReference>
<evidence type="ECO:0000256" key="1">
    <source>
        <dbReference type="ARBA" id="ARBA00009792"/>
    </source>
</evidence>
<dbReference type="InterPro" id="IPR011330">
    <property type="entry name" value="Glyco_hydro/deAcase_b/a-brl"/>
</dbReference>
<evidence type="ECO:0000256" key="3">
    <source>
        <dbReference type="ARBA" id="ARBA00022801"/>
    </source>
</evidence>
<evidence type="ECO:0000256" key="4">
    <source>
        <dbReference type="ARBA" id="ARBA00023295"/>
    </source>
</evidence>
<comment type="similarity">
    <text evidence="1">Belongs to the glycosyl hydrolase 38 family.</text>
</comment>
<dbReference type="GO" id="GO:0006013">
    <property type="term" value="P:mannose metabolic process"/>
    <property type="evidence" value="ECO:0007669"/>
    <property type="project" value="InterPro"/>
</dbReference>
<evidence type="ECO:0008006" key="9">
    <source>
        <dbReference type="Google" id="ProtNLM"/>
    </source>
</evidence>
<dbReference type="Gene3D" id="2.70.98.30">
    <property type="entry name" value="Golgi alpha-mannosidase II, domain 4"/>
    <property type="match status" value="1"/>
</dbReference>
<dbReference type="SUPFAM" id="SSF88713">
    <property type="entry name" value="Glycoside hydrolase/deacetylase"/>
    <property type="match status" value="1"/>
</dbReference>
<protein>
    <recommendedName>
        <fullName evidence="9">Alpha-mannosidase</fullName>
    </recommendedName>
</protein>
<dbReference type="InterPro" id="IPR011682">
    <property type="entry name" value="Glyco_hydro_38_C"/>
</dbReference>
<gene>
    <name evidence="7" type="ORF">HMPREF1057_02976</name>
</gene>
<dbReference type="Gene3D" id="3.20.110.10">
    <property type="entry name" value="Glycoside hydrolase 38, N terminal domain"/>
    <property type="match status" value="1"/>
</dbReference>
<dbReference type="Pfam" id="PF01074">
    <property type="entry name" value="Glyco_hydro_38N"/>
    <property type="match status" value="1"/>
</dbReference>
<sequence length="869" mass="100048">MLGCIIVQLKNTMNRTYIILLLTVFISTFSYAQHAYFADGYHGGIYGHYPVKWKTQFIVDQLSMHPDWRIGLEIEPETWDTVQIRTPEAYRQFKKMAAGEQVEFTNPTYAQPYCFNISGESIIRQFQYGIKKINTHFPDVRFVTYSVEEPCFTSCLPQILKLFGFKYAVLKCPNTCWGGYTSAYGGELVNWIGTDGTSILTVPRYACEKLEEGSTWQTTAWCNSESYLVACREAGIKHPVGMCYQDAGWKNGPWLGSGKNTKNRSHYIRWKDYIEKISVGKTDDDWYFSQEDMRVNLMWGSQVLQKIAQEVRTSENKIVMAEKISAIAHLDNGYRNNQADMDEAWRTLMLAQHHDSWIVPYNRLNGKVAWAEEIKRWTDNTNNIVDKLIKESMQSFYDQNIAVSGTNKQDEYIRFFNTLGTKRKEIANVLLPGEYASMDFKIYDWKGKEIDFQVEKEGEKNRLFFEVKVPPFGYSTYCIRKKESGKKNVPENRITSENKKSTGQEYVVENDLYKIVFDLSKGGTIKSLIAKKEKNKDFAVQTGEYALGELRGFFYEEGQFRSSAEHPAKMTVLRDNIYEKKVKIEGEIASHPFTQIVTLAKGTQRIDFDLTIDWKKNVGIGEYKEKHWRDNRRAYCDDRFKLSVLFPANLHSPHIYKNAPFDVCESKLENTFFASWDQIKHNIILHWVDLVEETGDYALALLSDHTTSYSHGEGYPLGLTAQYSGVGLWGPDYRITGQLKMKYAIIPHRGKWDEASIATASDSWNEPLLYSCHSSGKVDSKSFIDLHNTGYQISSAQFQDGRIILRLFNAEGDDKKHKIIFHIPLSGVEEVDLNGGCIRKKKIKMRAGVSEMDISMPRFGIKTFMLSFD</sequence>
<dbReference type="PANTHER" id="PTHR46017:SF1">
    <property type="entry name" value="ALPHA-MANNOSIDASE 2C1"/>
    <property type="match status" value="1"/>
</dbReference>
<dbReference type="Pfam" id="PF07748">
    <property type="entry name" value="Glyco_hydro_38C"/>
    <property type="match status" value="1"/>
</dbReference>
<dbReference type="SUPFAM" id="SSF74650">
    <property type="entry name" value="Galactose mutarotase-like"/>
    <property type="match status" value="1"/>
</dbReference>
<feature type="domain" description="Glycosyl hydrolase family 38 C-terminal" evidence="6">
    <location>
        <begin position="508"/>
        <end position="711"/>
    </location>
</feature>
<dbReference type="GO" id="GO:0004559">
    <property type="term" value="F:alpha-mannosidase activity"/>
    <property type="evidence" value="ECO:0007669"/>
    <property type="project" value="InterPro"/>
</dbReference>
<evidence type="ECO:0000259" key="6">
    <source>
        <dbReference type="Pfam" id="PF07748"/>
    </source>
</evidence>
<dbReference type="InterPro" id="IPR011013">
    <property type="entry name" value="Gal_mutarotase_sf_dom"/>
</dbReference>
<keyword evidence="2" id="KW-0479">Metal-binding</keyword>
<dbReference type="Gene3D" id="1.20.1270.50">
    <property type="entry name" value="Glycoside hydrolase family 38, central domain"/>
    <property type="match status" value="1"/>
</dbReference>
<keyword evidence="3" id="KW-0378">Hydrolase</keyword>
<dbReference type="AlphaFoldDB" id="K5CJF9"/>
<evidence type="ECO:0000259" key="5">
    <source>
        <dbReference type="Pfam" id="PF01074"/>
    </source>
</evidence>
<reference evidence="7 8" key="1">
    <citation type="submission" date="2012-02" db="EMBL/GenBank/DDBJ databases">
        <title>The Genome Sequence of Bacteroides finegoldii CL09T03C10.</title>
        <authorList>
            <consortium name="The Broad Institute Genome Sequencing Platform"/>
            <person name="Earl A."/>
            <person name="Ward D."/>
            <person name="Feldgarden M."/>
            <person name="Gevers D."/>
            <person name="Zitomersky N.L."/>
            <person name="Coyne M.J."/>
            <person name="Comstock L.E."/>
            <person name="Young S.K."/>
            <person name="Zeng Q."/>
            <person name="Gargeya S."/>
            <person name="Fitzgerald M."/>
            <person name="Haas B."/>
            <person name="Abouelleil A."/>
            <person name="Alvarado L."/>
            <person name="Arachchi H.M."/>
            <person name="Berlin A."/>
            <person name="Chapman S.B."/>
            <person name="Gearin G."/>
            <person name="Goldberg J."/>
            <person name="Griggs A."/>
            <person name="Gujja S."/>
            <person name="Hansen M."/>
            <person name="Heiman D."/>
            <person name="Howarth C."/>
            <person name="Larimer J."/>
            <person name="Lui A."/>
            <person name="MacDonald P.J.P."/>
            <person name="McCowen C."/>
            <person name="Montmayeur A."/>
            <person name="Murphy C."/>
            <person name="Neiman D."/>
            <person name="Pearson M."/>
            <person name="Priest M."/>
            <person name="Roberts A."/>
            <person name="Saif S."/>
            <person name="Shea T."/>
            <person name="Sisk P."/>
            <person name="Stolte C."/>
            <person name="Sykes S."/>
            <person name="Wortman J."/>
            <person name="Nusbaum C."/>
            <person name="Birren B."/>
        </authorList>
    </citation>
    <scope>NUCLEOTIDE SEQUENCE [LARGE SCALE GENOMIC DNA]</scope>
    <source>
        <strain evidence="7 8">CL09T03C10</strain>
    </source>
</reference>
<evidence type="ECO:0000313" key="8">
    <source>
        <dbReference type="Proteomes" id="UP000007995"/>
    </source>
</evidence>
<dbReference type="InterPro" id="IPR027291">
    <property type="entry name" value="Glyco_hydro_38_N_sf"/>
</dbReference>